<dbReference type="AlphaFoldDB" id="E1R8A8"/>
<evidence type="ECO:0000256" key="2">
    <source>
        <dbReference type="ARBA" id="ARBA00023125"/>
    </source>
</evidence>
<evidence type="ECO:0000313" key="5">
    <source>
        <dbReference type="Proteomes" id="UP000002318"/>
    </source>
</evidence>
<dbReference type="EMBL" id="CP002116">
    <property type="protein sequence ID" value="ADK79252.1"/>
    <property type="molecule type" value="Genomic_DNA"/>
</dbReference>
<name>E1R8A8_SEDSS</name>
<reference evidence="4 5" key="1">
    <citation type="journal article" date="2010" name="Stand. Genomic Sci.">
        <title>Complete genome sequence of Spirochaeta smaragdinae type strain (SEBR 4228).</title>
        <authorList>
            <person name="Mavromatis K."/>
            <person name="Yasawong M."/>
            <person name="Chertkov O."/>
            <person name="Lapidus A."/>
            <person name="Lucas S."/>
            <person name="Nolan M."/>
            <person name="Del Rio T.G."/>
            <person name="Tice H."/>
            <person name="Cheng J.F."/>
            <person name="Pitluck S."/>
            <person name="Liolios K."/>
            <person name="Ivanova N."/>
            <person name="Tapia R."/>
            <person name="Han C."/>
            <person name="Bruce D."/>
            <person name="Goodwin L."/>
            <person name="Pati A."/>
            <person name="Chen A."/>
            <person name="Palaniappan K."/>
            <person name="Land M."/>
            <person name="Hauser L."/>
            <person name="Chang Y.J."/>
            <person name="Jeffries C.D."/>
            <person name="Detter J.C."/>
            <person name="Rohde M."/>
            <person name="Brambilla E."/>
            <person name="Spring S."/>
            <person name="Goker M."/>
            <person name="Sikorski J."/>
            <person name="Woyke T."/>
            <person name="Bristow J."/>
            <person name="Eisen J.A."/>
            <person name="Markowitz V."/>
            <person name="Hugenholtz P."/>
            <person name="Klenk H.P."/>
            <person name="Kyrpides N.C."/>
        </authorList>
    </citation>
    <scope>NUCLEOTIDE SEQUENCE [LARGE SCALE GENOMIC DNA]</scope>
    <source>
        <strain evidence="5">DSM 11293 / JCM 15392 / SEBR 4228</strain>
    </source>
</reference>
<protein>
    <submittedName>
        <fullName evidence="4">Histone family protein DNA-binding protein</fullName>
    </submittedName>
</protein>
<comment type="similarity">
    <text evidence="1 3">Belongs to the bacterial histone-like protein family.</text>
</comment>
<organism evidence="4 5">
    <name type="scientific">Sediminispirochaeta smaragdinae (strain DSM 11293 / JCM 15392 / SEBR 4228)</name>
    <name type="common">Spirochaeta smaragdinae</name>
    <dbReference type="NCBI Taxonomy" id="573413"/>
    <lineage>
        <taxon>Bacteria</taxon>
        <taxon>Pseudomonadati</taxon>
        <taxon>Spirochaetota</taxon>
        <taxon>Spirochaetia</taxon>
        <taxon>Spirochaetales</taxon>
        <taxon>Spirochaetaceae</taxon>
        <taxon>Sediminispirochaeta</taxon>
    </lineage>
</organism>
<dbReference type="InterPro" id="IPR000119">
    <property type="entry name" value="Hist_DNA-bd"/>
</dbReference>
<keyword evidence="2 4" id="KW-0238">DNA-binding</keyword>
<dbReference type="CDD" id="cd00591">
    <property type="entry name" value="HU_IHF"/>
    <property type="match status" value="1"/>
</dbReference>
<dbReference type="Pfam" id="PF00216">
    <property type="entry name" value="Bac_DNA_binding"/>
    <property type="match status" value="1"/>
</dbReference>
<dbReference type="SUPFAM" id="SSF47729">
    <property type="entry name" value="IHF-like DNA-binding proteins"/>
    <property type="match status" value="1"/>
</dbReference>
<dbReference type="GO" id="GO:0003677">
    <property type="term" value="F:DNA binding"/>
    <property type="evidence" value="ECO:0007669"/>
    <property type="project" value="UniProtKB-KW"/>
</dbReference>
<sequence length="292" mass="32294">MNNDKQVVETMPKVIEQHLKGLAATLDFVDAEEGFSRLKQAWSEKERLFTGQTRLLEMAEIKELAEDDSRGCILLTNSGSLLSLFPHTGEGRAMEYASIPIRSDVPDIIREQDVTYAPSLSVGNPAILHGAPIKKTSPVYRIAVCEEGVSPAEQAKRIREATIFLTNGFARINRTIETPMAGKIEHFTKDRMAAYIAGRNDLTQLQVRRILDDFFSVVESGIMLGERVSLGSLGKIGYRVRPPSKARIITVPATGEEMTIPAKPSRAVVKFSPSGRLKERAEAIPIEEETDD</sequence>
<evidence type="ECO:0000256" key="1">
    <source>
        <dbReference type="ARBA" id="ARBA00010529"/>
    </source>
</evidence>
<dbReference type="KEGG" id="ssm:Spirs_0092"/>
<accession>E1R8A8</accession>
<dbReference type="eggNOG" id="COG0776">
    <property type="taxonomic scope" value="Bacteria"/>
</dbReference>
<keyword evidence="5" id="KW-1185">Reference proteome</keyword>
<evidence type="ECO:0000313" key="4">
    <source>
        <dbReference type="EMBL" id="ADK79252.1"/>
    </source>
</evidence>
<dbReference type="SMART" id="SM00411">
    <property type="entry name" value="BHL"/>
    <property type="match status" value="1"/>
</dbReference>
<dbReference type="STRING" id="573413.Spirs_0092"/>
<dbReference type="HOGENOM" id="CLU_956165_0_0_12"/>
<dbReference type="GO" id="GO:0030527">
    <property type="term" value="F:structural constituent of chromatin"/>
    <property type="evidence" value="ECO:0007669"/>
    <property type="project" value="InterPro"/>
</dbReference>
<dbReference type="Proteomes" id="UP000002318">
    <property type="component" value="Chromosome"/>
</dbReference>
<gene>
    <name evidence="4" type="ordered locus">Spirs_0092</name>
</gene>
<dbReference type="Gene3D" id="4.10.520.10">
    <property type="entry name" value="IHF-like DNA-binding proteins"/>
    <property type="match status" value="1"/>
</dbReference>
<dbReference type="InterPro" id="IPR010992">
    <property type="entry name" value="IHF-like_DNA-bd_dom_sf"/>
</dbReference>
<proteinExistence type="inferred from homology"/>
<evidence type="ECO:0000256" key="3">
    <source>
        <dbReference type="RuleBase" id="RU003939"/>
    </source>
</evidence>